<dbReference type="InterPro" id="IPR036291">
    <property type="entry name" value="NAD(P)-bd_dom_sf"/>
</dbReference>
<organism evidence="6 7">
    <name type="scientific">Halanaerobium polyolivorans</name>
    <dbReference type="NCBI Taxonomy" id="2886943"/>
    <lineage>
        <taxon>Bacteria</taxon>
        <taxon>Bacillati</taxon>
        <taxon>Bacillota</taxon>
        <taxon>Clostridia</taxon>
        <taxon>Halanaerobiales</taxon>
        <taxon>Halanaerobiaceae</taxon>
        <taxon>Halanaerobium</taxon>
    </lineage>
</organism>
<evidence type="ECO:0000256" key="2">
    <source>
        <dbReference type="ARBA" id="ARBA00022833"/>
    </source>
</evidence>
<evidence type="ECO:0000259" key="5">
    <source>
        <dbReference type="SMART" id="SM00829"/>
    </source>
</evidence>
<dbReference type="GO" id="GO:0016491">
    <property type="term" value="F:oxidoreductase activity"/>
    <property type="evidence" value="ECO:0007669"/>
    <property type="project" value="UniProtKB-KW"/>
</dbReference>
<dbReference type="EMBL" id="JAJFAT010000013">
    <property type="protein sequence ID" value="MCC3145595.1"/>
    <property type="molecule type" value="Genomic_DNA"/>
</dbReference>
<feature type="domain" description="Enoyl reductase (ER)" evidence="5">
    <location>
        <begin position="8"/>
        <end position="306"/>
    </location>
</feature>
<accession>A0AAW4X1E2</accession>
<sequence>MKIALFNGPKDVSIKETEIPNANPGEIVIKNNIALTCGTDVKTFLRGHPLWDPPAPFGHESAGVVYEVGEGVDDFKKGDRVVAHNSAPCNECYYCKQGQHSMCENMTWNLGAFAEYQAIPANIVKQNVFHIPDNMDFKEAALTEPFACAVYGTAESNIQLGDFVVVNGVGPIGLMFVALAVRKGAHVIATDLSEKRLEKAKKYGAAEVINVKELEDQVKAVRNLTPDNRGVDVAIEAVGLPDVWEKTINMTRKGGIVNLFGGPKPGTSITVDTKLLHYSQLTLKGVFHTTPKYVERAFNLIKDGVIKAEDFVEAEYSLDEIENAILSHKKGEVIKNSIVF</sequence>
<dbReference type="SUPFAM" id="SSF50129">
    <property type="entry name" value="GroES-like"/>
    <property type="match status" value="1"/>
</dbReference>
<dbReference type="InterPro" id="IPR011032">
    <property type="entry name" value="GroES-like_sf"/>
</dbReference>
<dbReference type="Proteomes" id="UP001199296">
    <property type="component" value="Unassembled WGS sequence"/>
</dbReference>
<reference evidence="6 7" key="1">
    <citation type="submission" date="2021-10" db="EMBL/GenBank/DDBJ databases">
        <authorList>
            <person name="Grouzdev D.S."/>
            <person name="Pantiukh K.S."/>
            <person name="Krutkina M.S."/>
        </authorList>
    </citation>
    <scope>NUCLEOTIDE SEQUENCE [LARGE SCALE GENOMIC DNA]</scope>
    <source>
        <strain evidence="6 7">Z-7514</strain>
    </source>
</reference>
<keyword evidence="1 4" id="KW-0479">Metal-binding</keyword>
<evidence type="ECO:0000256" key="3">
    <source>
        <dbReference type="ARBA" id="ARBA00023002"/>
    </source>
</evidence>
<dbReference type="GO" id="GO:0008270">
    <property type="term" value="F:zinc ion binding"/>
    <property type="evidence" value="ECO:0007669"/>
    <property type="project" value="InterPro"/>
</dbReference>
<dbReference type="InterPro" id="IPR013149">
    <property type="entry name" value="ADH-like_C"/>
</dbReference>
<keyword evidence="2 4" id="KW-0862">Zinc</keyword>
<comment type="similarity">
    <text evidence="4">Belongs to the zinc-containing alcohol dehydrogenase family.</text>
</comment>
<name>A0AAW4X1E2_9FIRM</name>
<keyword evidence="3" id="KW-0560">Oxidoreductase</keyword>
<dbReference type="Pfam" id="PF00107">
    <property type="entry name" value="ADH_zinc_N"/>
    <property type="match status" value="1"/>
</dbReference>
<dbReference type="SUPFAM" id="SSF51735">
    <property type="entry name" value="NAD(P)-binding Rossmann-fold domains"/>
    <property type="match status" value="1"/>
</dbReference>
<dbReference type="SMART" id="SM00829">
    <property type="entry name" value="PKS_ER"/>
    <property type="match status" value="1"/>
</dbReference>
<dbReference type="InterPro" id="IPR002328">
    <property type="entry name" value="ADH_Zn_CS"/>
</dbReference>
<dbReference type="InterPro" id="IPR013154">
    <property type="entry name" value="ADH-like_N"/>
</dbReference>
<keyword evidence="7" id="KW-1185">Reference proteome</keyword>
<dbReference type="Pfam" id="PF08240">
    <property type="entry name" value="ADH_N"/>
    <property type="match status" value="1"/>
</dbReference>
<protein>
    <submittedName>
        <fullName evidence="6">Zinc-binding dehydrogenase</fullName>
    </submittedName>
</protein>
<dbReference type="InterPro" id="IPR050129">
    <property type="entry name" value="Zn_alcohol_dh"/>
</dbReference>
<evidence type="ECO:0000256" key="1">
    <source>
        <dbReference type="ARBA" id="ARBA00022723"/>
    </source>
</evidence>
<gene>
    <name evidence="6" type="ORF">LJ207_09690</name>
</gene>
<comment type="cofactor">
    <cofactor evidence="4">
        <name>Zn(2+)</name>
        <dbReference type="ChEBI" id="CHEBI:29105"/>
    </cofactor>
</comment>
<proteinExistence type="inferred from homology"/>
<evidence type="ECO:0000256" key="4">
    <source>
        <dbReference type="RuleBase" id="RU361277"/>
    </source>
</evidence>
<evidence type="ECO:0000313" key="6">
    <source>
        <dbReference type="EMBL" id="MCC3145595.1"/>
    </source>
</evidence>
<dbReference type="PANTHER" id="PTHR43401:SF2">
    <property type="entry name" value="L-THREONINE 3-DEHYDROGENASE"/>
    <property type="match status" value="1"/>
</dbReference>
<dbReference type="RefSeq" id="WP_229346296.1">
    <property type="nucleotide sequence ID" value="NZ_JAJFAT010000013.1"/>
</dbReference>
<dbReference type="PANTHER" id="PTHR43401">
    <property type="entry name" value="L-THREONINE 3-DEHYDROGENASE"/>
    <property type="match status" value="1"/>
</dbReference>
<comment type="caution">
    <text evidence="6">The sequence shown here is derived from an EMBL/GenBank/DDBJ whole genome shotgun (WGS) entry which is preliminary data.</text>
</comment>
<dbReference type="InterPro" id="IPR020843">
    <property type="entry name" value="ER"/>
</dbReference>
<dbReference type="PROSITE" id="PS00059">
    <property type="entry name" value="ADH_ZINC"/>
    <property type="match status" value="1"/>
</dbReference>
<evidence type="ECO:0000313" key="7">
    <source>
        <dbReference type="Proteomes" id="UP001199296"/>
    </source>
</evidence>
<dbReference type="Gene3D" id="3.90.180.10">
    <property type="entry name" value="Medium-chain alcohol dehydrogenases, catalytic domain"/>
    <property type="match status" value="1"/>
</dbReference>
<dbReference type="Gene3D" id="3.40.50.720">
    <property type="entry name" value="NAD(P)-binding Rossmann-like Domain"/>
    <property type="match status" value="1"/>
</dbReference>
<dbReference type="AlphaFoldDB" id="A0AAW4X1E2"/>